<dbReference type="PANTHER" id="PTHR23407:SF1">
    <property type="entry name" value="5-FORMYLTETRAHYDROFOLATE CYCLO-LIGASE"/>
    <property type="match status" value="1"/>
</dbReference>
<dbReference type="AlphaFoldDB" id="A0AA35TG04"/>
<evidence type="ECO:0000256" key="5">
    <source>
        <dbReference type="ARBA" id="ARBA00038966"/>
    </source>
</evidence>
<dbReference type="PANTHER" id="PTHR23407">
    <property type="entry name" value="ATPASE INHIBITOR/5-FORMYLTETRAHYDROFOLATE CYCLO-LIGASE"/>
    <property type="match status" value="1"/>
</dbReference>
<keyword evidence="6" id="KW-0460">Magnesium</keyword>
<keyword evidence="3 6" id="KW-0067">ATP-binding</keyword>
<comment type="cofactor">
    <cofactor evidence="6">
        <name>Mg(2+)</name>
        <dbReference type="ChEBI" id="CHEBI:18420"/>
    </cofactor>
</comment>
<comment type="caution">
    <text evidence="9">The sequence shown here is derived from an EMBL/GenBank/DDBJ whole genome shotgun (WGS) entry which is preliminary data.</text>
</comment>
<comment type="similarity">
    <text evidence="1 6">Belongs to the 5-formyltetrahydrofolate cyclo-ligase family.</text>
</comment>
<dbReference type="EC" id="6.3.3.2" evidence="5 6"/>
<dbReference type="GO" id="GO:0046872">
    <property type="term" value="F:metal ion binding"/>
    <property type="evidence" value="ECO:0007669"/>
    <property type="project" value="UniProtKB-KW"/>
</dbReference>
<dbReference type="EMBL" id="CASHTH010003668">
    <property type="protein sequence ID" value="CAI8047625.1"/>
    <property type="molecule type" value="Genomic_DNA"/>
</dbReference>
<dbReference type="GO" id="GO:0009396">
    <property type="term" value="P:folic acid-containing compound biosynthetic process"/>
    <property type="evidence" value="ECO:0007669"/>
    <property type="project" value="TreeGrafter"/>
</dbReference>
<comment type="catalytic activity">
    <reaction evidence="4 6">
        <text>(6S)-5-formyl-5,6,7,8-tetrahydrofolate + ATP = (6R)-5,10-methenyltetrahydrofolate + ADP + phosphate</text>
        <dbReference type="Rhea" id="RHEA:10488"/>
        <dbReference type="ChEBI" id="CHEBI:30616"/>
        <dbReference type="ChEBI" id="CHEBI:43474"/>
        <dbReference type="ChEBI" id="CHEBI:57455"/>
        <dbReference type="ChEBI" id="CHEBI:57457"/>
        <dbReference type="ChEBI" id="CHEBI:456216"/>
        <dbReference type="EC" id="6.3.3.2"/>
    </reaction>
</comment>
<dbReference type="GO" id="GO:0005524">
    <property type="term" value="F:ATP binding"/>
    <property type="evidence" value="ECO:0007669"/>
    <property type="project" value="UniProtKB-KW"/>
</dbReference>
<keyword evidence="6" id="KW-0479">Metal-binding</keyword>
<dbReference type="Pfam" id="PF12072">
    <property type="entry name" value="RNase_Y_N"/>
    <property type="match status" value="1"/>
</dbReference>
<evidence type="ECO:0000256" key="7">
    <source>
        <dbReference type="SAM" id="MobiDB-lite"/>
    </source>
</evidence>
<gene>
    <name evidence="9" type="ORF">GBAR_LOCUS26338</name>
</gene>
<evidence type="ECO:0000259" key="8">
    <source>
        <dbReference type="Pfam" id="PF12072"/>
    </source>
</evidence>
<feature type="domain" description="Ribonuclease Y N-terminal" evidence="8">
    <location>
        <begin position="179"/>
        <end position="288"/>
    </location>
</feature>
<dbReference type="InterPro" id="IPR024185">
    <property type="entry name" value="FTHF_cligase-like_sf"/>
</dbReference>
<keyword evidence="2 6" id="KW-0547">Nucleotide-binding</keyword>
<evidence type="ECO:0000256" key="4">
    <source>
        <dbReference type="ARBA" id="ARBA00036539"/>
    </source>
</evidence>
<dbReference type="SUPFAM" id="SSF100950">
    <property type="entry name" value="NagB/RpiA/CoA transferase-like"/>
    <property type="match status" value="1"/>
</dbReference>
<protein>
    <recommendedName>
        <fullName evidence="5 6">5-formyltetrahydrofolate cyclo-ligase</fullName>
        <ecNumber evidence="5 6">6.3.3.2</ecNumber>
    </recommendedName>
</protein>
<feature type="region of interest" description="Disordered" evidence="7">
    <location>
        <begin position="255"/>
        <end position="300"/>
    </location>
</feature>
<dbReference type="Pfam" id="PF01812">
    <property type="entry name" value="5-FTHF_cyc-lig"/>
    <property type="match status" value="1"/>
</dbReference>
<evidence type="ECO:0000256" key="1">
    <source>
        <dbReference type="ARBA" id="ARBA00010638"/>
    </source>
</evidence>
<keyword evidence="10" id="KW-1185">Reference proteome</keyword>
<dbReference type="InterPro" id="IPR002698">
    <property type="entry name" value="FTHF_cligase"/>
</dbReference>
<dbReference type="InterPro" id="IPR022711">
    <property type="entry name" value="RNase_Y_N"/>
</dbReference>
<sequence>MSSLMGDKKRALRGAILAKRESLSSTLVHAWGETIQRFVLALPAYRSAEAIALYSPVGNEVETAEIRRGALATGKRLYYPKVTGGCSRIVEVRSEAELVPGRYGIREPVGGQPLPRRGDGGLAVFVPGVAFDRNGNRLGRGTGWYDRLLGGLDARVPRIALAYEFQLLEEVPVQWELDRNTAARILDEARREADAIRKEAEIEAKDGVLRARTEFENDMRETRRDLQSLERRLLTREEVLDKRLEGLDNRETSLSNREGAIEKKEHALDEKEVESRRLVDEAKQSLKSLPVSAARRRRRA</sequence>
<evidence type="ECO:0000256" key="2">
    <source>
        <dbReference type="ARBA" id="ARBA00022741"/>
    </source>
</evidence>
<dbReference type="InterPro" id="IPR037171">
    <property type="entry name" value="NagB/RpiA_transferase-like"/>
</dbReference>
<organism evidence="9 10">
    <name type="scientific">Geodia barretti</name>
    <name type="common">Barrett's horny sponge</name>
    <dbReference type="NCBI Taxonomy" id="519541"/>
    <lineage>
        <taxon>Eukaryota</taxon>
        <taxon>Metazoa</taxon>
        <taxon>Porifera</taxon>
        <taxon>Demospongiae</taxon>
        <taxon>Heteroscleromorpha</taxon>
        <taxon>Tetractinellida</taxon>
        <taxon>Astrophorina</taxon>
        <taxon>Geodiidae</taxon>
        <taxon>Geodia</taxon>
    </lineage>
</organism>
<dbReference type="NCBIfam" id="TIGR02727">
    <property type="entry name" value="MTHFS_bact"/>
    <property type="match status" value="1"/>
</dbReference>
<evidence type="ECO:0000313" key="10">
    <source>
        <dbReference type="Proteomes" id="UP001174909"/>
    </source>
</evidence>
<dbReference type="Proteomes" id="UP001174909">
    <property type="component" value="Unassembled WGS sequence"/>
</dbReference>
<evidence type="ECO:0000256" key="3">
    <source>
        <dbReference type="ARBA" id="ARBA00022840"/>
    </source>
</evidence>
<evidence type="ECO:0000256" key="6">
    <source>
        <dbReference type="RuleBase" id="RU361279"/>
    </source>
</evidence>
<name>A0AA35TG04_GEOBA</name>
<reference evidence="9" key="1">
    <citation type="submission" date="2023-03" db="EMBL/GenBank/DDBJ databases">
        <authorList>
            <person name="Steffen K."/>
            <person name="Cardenas P."/>
        </authorList>
    </citation>
    <scope>NUCLEOTIDE SEQUENCE</scope>
</reference>
<accession>A0AA35TG04</accession>
<feature type="compositionally biased region" description="Basic and acidic residues" evidence="7">
    <location>
        <begin position="259"/>
        <end position="284"/>
    </location>
</feature>
<dbReference type="GO" id="GO:0035999">
    <property type="term" value="P:tetrahydrofolate interconversion"/>
    <property type="evidence" value="ECO:0007669"/>
    <property type="project" value="TreeGrafter"/>
</dbReference>
<dbReference type="Gene3D" id="3.40.50.10420">
    <property type="entry name" value="NagB/RpiA/CoA transferase-like"/>
    <property type="match status" value="1"/>
</dbReference>
<dbReference type="GO" id="GO:0030272">
    <property type="term" value="F:5-formyltetrahydrofolate cyclo-ligase activity"/>
    <property type="evidence" value="ECO:0007669"/>
    <property type="project" value="UniProtKB-EC"/>
</dbReference>
<evidence type="ECO:0000313" key="9">
    <source>
        <dbReference type="EMBL" id="CAI8047625.1"/>
    </source>
</evidence>
<proteinExistence type="inferred from homology"/>